<keyword evidence="1" id="KW-0808">Transferase</keyword>
<dbReference type="PROSITE" id="PS51099">
    <property type="entry name" value="PTS_EIIB_TYPE_2"/>
    <property type="match status" value="1"/>
</dbReference>
<dbReference type="InterPro" id="IPR013011">
    <property type="entry name" value="PTS_EIIB_2"/>
</dbReference>
<evidence type="ECO:0000256" key="3">
    <source>
        <dbReference type="ARBA" id="ARBA00023015"/>
    </source>
</evidence>
<accession>A0A510KMJ7</accession>
<dbReference type="Gene3D" id="3.40.930.10">
    <property type="entry name" value="Mannitol-specific EII, Chain A"/>
    <property type="match status" value="1"/>
</dbReference>
<evidence type="ECO:0000259" key="6">
    <source>
        <dbReference type="PROSITE" id="PS51000"/>
    </source>
</evidence>
<evidence type="ECO:0000256" key="5">
    <source>
        <dbReference type="ARBA" id="ARBA00023163"/>
    </source>
</evidence>
<dbReference type="SUPFAM" id="SSF63520">
    <property type="entry name" value="PTS-regulatory domain, PRD"/>
    <property type="match status" value="2"/>
</dbReference>
<sequence>MRNYYTKEILQHQIDKEKRDVSLNNRIKILLKSISAKKYITAEELAKKLNISSKTVRTTIKDLNNLLTKSGGEIVSKSGYGYILKITNGELFSKLDLTNKRKVLPDTSEKRIQYIIEYLINTDNYIKVEKLSEMLFTSPKTLSKDLKEVEKIFSSYNIELKRKPYYGIKAEGEEFDFRLCIANYIEMKTNGNMNLINENELKKIAVVIMDTLKKEKFNISDVAFQNLIIHIQIALKRIKENCYVPVEEKKLREYISEKEFQIAEKCTHNLEKIFNIKFPDSEVGYMAIHLAGKKLFKGSKIDEKNFIIEQEISNIVNEMLKKIYEAFNFDFTKDLELRMALAQHLMPLRIRMKFDMKMKNPMLDKIKERFSLAYTMAKYASTVFYKYYNKKLSEDEIGYIAINLALAIERQKKDINRKTVLLVCSSGKGSAELLAYTYREAFGEYLKELITCSVYDLESMDFSKIDFVLTTVPINIKIPVPIQEVDYFLEESNIREIKKIFTLEEDEDVLKYYDENLFLKDIDLESKEKILEYMVNHIKKYRKIPKNFLSSVKKREKLGITEFGNKIAMPHTDRTLTEETFVCVGILKKPIIWEKKEVQVIFLVSVSKKKDKKLKYFYKITAKFLLNKKNIEKLIKTGDYNELINMLKNIEEKMKGERDE</sequence>
<dbReference type="InterPro" id="IPR036095">
    <property type="entry name" value="PTS_EIIB-like_sf"/>
</dbReference>
<dbReference type="Pfam" id="PF00359">
    <property type="entry name" value="PTS_EIIA_2"/>
    <property type="match status" value="1"/>
</dbReference>
<dbReference type="SUPFAM" id="SSF46785">
    <property type="entry name" value="Winged helix' DNA-binding domain"/>
    <property type="match status" value="1"/>
</dbReference>
<dbReference type="InterPro" id="IPR036390">
    <property type="entry name" value="WH_DNA-bd_sf"/>
</dbReference>
<dbReference type="Gene3D" id="3.40.50.2300">
    <property type="match status" value="1"/>
</dbReference>
<dbReference type="STRING" id="1122173.GCA_000482505_01749"/>
<dbReference type="InterPro" id="IPR007737">
    <property type="entry name" value="Mga_HTH"/>
</dbReference>
<dbReference type="SUPFAM" id="SSF52794">
    <property type="entry name" value="PTS system IIB component-like"/>
    <property type="match status" value="1"/>
</dbReference>
<dbReference type="GO" id="GO:0008982">
    <property type="term" value="F:protein-N(PI)-phosphohistidine-sugar phosphotransferase activity"/>
    <property type="evidence" value="ECO:0007669"/>
    <property type="project" value="InterPro"/>
</dbReference>
<dbReference type="PANTHER" id="PTHR30185:SF13">
    <property type="entry name" value="LICABCH OPERON REGULATOR-RELATED"/>
    <property type="match status" value="1"/>
</dbReference>
<evidence type="ECO:0000259" key="8">
    <source>
        <dbReference type="PROSITE" id="PS51099"/>
    </source>
</evidence>
<organism evidence="10 11">
    <name type="scientific">Leptotrichia trevisanii</name>
    <dbReference type="NCBI Taxonomy" id="109328"/>
    <lineage>
        <taxon>Bacteria</taxon>
        <taxon>Fusobacteriati</taxon>
        <taxon>Fusobacteriota</taxon>
        <taxon>Fusobacteriia</taxon>
        <taxon>Fusobacteriales</taxon>
        <taxon>Leptotrichiaceae</taxon>
        <taxon>Leptotrichia</taxon>
    </lineage>
</organism>
<dbReference type="InterPro" id="IPR013196">
    <property type="entry name" value="HTH_11"/>
</dbReference>
<evidence type="ECO:0000256" key="2">
    <source>
        <dbReference type="ARBA" id="ARBA00022737"/>
    </source>
</evidence>
<evidence type="ECO:0000313" key="10">
    <source>
        <dbReference type="EMBL" id="BBM52932.1"/>
    </source>
</evidence>
<dbReference type="GO" id="GO:0003700">
    <property type="term" value="F:DNA-binding transcription factor activity"/>
    <property type="evidence" value="ECO:0007669"/>
    <property type="project" value="InterPro"/>
</dbReference>
<dbReference type="InterPro" id="IPR016152">
    <property type="entry name" value="PTrfase/Anion_transptr"/>
</dbReference>
<feature type="domain" description="HTH deoR-type" evidence="6">
    <location>
        <begin position="23"/>
        <end position="92"/>
    </location>
</feature>
<dbReference type="Gene3D" id="1.10.1790.10">
    <property type="entry name" value="PRD domain"/>
    <property type="match status" value="2"/>
</dbReference>
<name>A0A510KMJ7_9FUSO</name>
<dbReference type="InterPro" id="IPR050661">
    <property type="entry name" value="BglG_antiterminators"/>
</dbReference>
<dbReference type="EMBL" id="AP019840">
    <property type="protein sequence ID" value="BBM52932.1"/>
    <property type="molecule type" value="Genomic_DNA"/>
</dbReference>
<dbReference type="Pfam" id="PF05043">
    <property type="entry name" value="Mga"/>
    <property type="match status" value="1"/>
</dbReference>
<dbReference type="AlphaFoldDB" id="A0A510KMJ7"/>
<dbReference type="Pfam" id="PF00874">
    <property type="entry name" value="PRD"/>
    <property type="match status" value="2"/>
</dbReference>
<dbReference type="Pfam" id="PF08279">
    <property type="entry name" value="HTH_11"/>
    <property type="match status" value="1"/>
</dbReference>
<dbReference type="InterPro" id="IPR011608">
    <property type="entry name" value="PRD"/>
</dbReference>
<dbReference type="InterPro" id="IPR036388">
    <property type="entry name" value="WH-like_DNA-bd_sf"/>
</dbReference>
<keyword evidence="3" id="KW-0805">Transcription regulation</keyword>
<feature type="domain" description="PRD" evidence="9">
    <location>
        <begin position="307"/>
        <end position="414"/>
    </location>
</feature>
<dbReference type="InterPro" id="IPR036634">
    <property type="entry name" value="PRD_sf"/>
</dbReference>
<dbReference type="GO" id="GO:0009401">
    <property type="term" value="P:phosphoenolpyruvate-dependent sugar phosphotransferase system"/>
    <property type="evidence" value="ECO:0007669"/>
    <property type="project" value="InterPro"/>
</dbReference>
<protein>
    <submittedName>
        <fullName evidence="10">Transcriptional antiterminator, BglG</fullName>
    </submittedName>
</protein>
<dbReference type="InterPro" id="IPR001034">
    <property type="entry name" value="DeoR_HTH"/>
</dbReference>
<dbReference type="PROSITE" id="PS51000">
    <property type="entry name" value="HTH_DEOR_2"/>
    <property type="match status" value="1"/>
</dbReference>
<dbReference type="Proteomes" id="UP000321378">
    <property type="component" value="Chromosome"/>
</dbReference>
<dbReference type="Gene3D" id="1.10.10.10">
    <property type="entry name" value="Winged helix-like DNA-binding domain superfamily/Winged helix DNA-binding domain"/>
    <property type="match status" value="2"/>
</dbReference>
<gene>
    <name evidence="10" type="ORF">JMUB3935_1912</name>
</gene>
<keyword evidence="4" id="KW-0010">Activator</keyword>
<dbReference type="SUPFAM" id="SSF55804">
    <property type="entry name" value="Phoshotransferase/anion transport protein"/>
    <property type="match status" value="1"/>
</dbReference>
<proteinExistence type="predicted"/>
<evidence type="ECO:0000313" key="11">
    <source>
        <dbReference type="Proteomes" id="UP000321378"/>
    </source>
</evidence>
<dbReference type="PANTHER" id="PTHR30185">
    <property type="entry name" value="CRYPTIC BETA-GLUCOSIDE BGL OPERON ANTITERMINATOR"/>
    <property type="match status" value="1"/>
</dbReference>
<keyword evidence="2" id="KW-0677">Repeat</keyword>
<feature type="domain" description="PRD" evidence="9">
    <location>
        <begin position="192"/>
        <end position="300"/>
    </location>
</feature>
<evidence type="ECO:0000256" key="1">
    <source>
        <dbReference type="ARBA" id="ARBA00022679"/>
    </source>
</evidence>
<evidence type="ECO:0000259" key="7">
    <source>
        <dbReference type="PROSITE" id="PS51094"/>
    </source>
</evidence>
<dbReference type="CDD" id="cd05568">
    <property type="entry name" value="PTS_IIB_bgl_like"/>
    <property type="match status" value="1"/>
</dbReference>
<feature type="domain" description="PTS EIIB type-2" evidence="8">
    <location>
        <begin position="418"/>
        <end position="509"/>
    </location>
</feature>
<reference evidence="10 11" key="1">
    <citation type="submission" date="2019-07" db="EMBL/GenBank/DDBJ databases">
        <title>Complete Genome Sequence of Leptotrichia trevisanii Strain JMUB3935.</title>
        <authorList>
            <person name="Watanabe S."/>
            <person name="Cui L."/>
        </authorList>
    </citation>
    <scope>NUCLEOTIDE SEQUENCE [LARGE SCALE GENOMIC DNA]</scope>
    <source>
        <strain evidence="10 11">JMUB3935</strain>
    </source>
</reference>
<evidence type="ECO:0000259" key="9">
    <source>
        <dbReference type="PROSITE" id="PS51372"/>
    </source>
</evidence>
<evidence type="ECO:0000256" key="4">
    <source>
        <dbReference type="ARBA" id="ARBA00023159"/>
    </source>
</evidence>
<dbReference type="PROSITE" id="PS51094">
    <property type="entry name" value="PTS_EIIA_TYPE_2"/>
    <property type="match status" value="1"/>
</dbReference>
<dbReference type="InterPro" id="IPR002178">
    <property type="entry name" value="PTS_EIIA_type-2_dom"/>
</dbReference>
<feature type="domain" description="PTS EIIA type-2" evidence="7">
    <location>
        <begin position="511"/>
        <end position="650"/>
    </location>
</feature>
<dbReference type="PROSITE" id="PS51372">
    <property type="entry name" value="PRD_2"/>
    <property type="match status" value="2"/>
</dbReference>
<keyword evidence="5" id="KW-0804">Transcription</keyword>